<dbReference type="Gene3D" id="3.10.450.50">
    <property type="match status" value="1"/>
</dbReference>
<dbReference type="SUPFAM" id="SSF54427">
    <property type="entry name" value="NTF2-like"/>
    <property type="match status" value="1"/>
</dbReference>
<organism evidence="1 2">
    <name type="scientific">Streptomyces bobili</name>
    <dbReference type="NCBI Taxonomy" id="67280"/>
    <lineage>
        <taxon>Bacteria</taxon>
        <taxon>Bacillati</taxon>
        <taxon>Actinomycetota</taxon>
        <taxon>Actinomycetes</taxon>
        <taxon>Kitasatosporales</taxon>
        <taxon>Streptomycetaceae</taxon>
        <taxon>Streptomyces</taxon>
    </lineage>
</organism>
<sequence length="133" mass="15285">MTAESDKALVRRFFEEVWNQNDLEAAREIVHENYESPEGQTFAGLPGLDILAADLKLYESLYRDLKFTIDRMFVEDHAVWTVWQATGESKIHTFTDRQGNNRPQELGANGVSLTEVRDSKVASHRLLWPLTHP</sequence>
<proteinExistence type="predicted"/>
<accession>A0ABZ1QQS8</accession>
<protein>
    <submittedName>
        <fullName evidence="1">Ester cyclase</fullName>
    </submittedName>
</protein>
<evidence type="ECO:0000313" key="1">
    <source>
        <dbReference type="EMBL" id="WUN84757.1"/>
    </source>
</evidence>
<dbReference type="RefSeq" id="WP_328733674.1">
    <property type="nucleotide sequence ID" value="NZ_CP108038.1"/>
</dbReference>
<dbReference type="GeneID" id="93759494"/>
<keyword evidence="2" id="KW-1185">Reference proteome</keyword>
<dbReference type="Proteomes" id="UP001432071">
    <property type="component" value="Chromosome"/>
</dbReference>
<dbReference type="EMBL" id="CP108038">
    <property type="protein sequence ID" value="WUN84757.1"/>
    <property type="molecule type" value="Genomic_DNA"/>
</dbReference>
<dbReference type="InterPro" id="IPR009959">
    <property type="entry name" value="Cyclase_SnoaL-like"/>
</dbReference>
<dbReference type="Pfam" id="PF07366">
    <property type="entry name" value="SnoaL"/>
    <property type="match status" value="1"/>
</dbReference>
<evidence type="ECO:0000313" key="2">
    <source>
        <dbReference type="Proteomes" id="UP001432071"/>
    </source>
</evidence>
<name>A0ABZ1QQS8_9ACTN</name>
<gene>
    <name evidence="1" type="ORF">OHT53_00975</name>
</gene>
<dbReference type="InterPro" id="IPR032710">
    <property type="entry name" value="NTF2-like_dom_sf"/>
</dbReference>
<reference evidence="1" key="1">
    <citation type="submission" date="2022-10" db="EMBL/GenBank/DDBJ databases">
        <title>The complete genomes of actinobacterial strains from the NBC collection.</title>
        <authorList>
            <person name="Joergensen T.S."/>
            <person name="Alvarez Arevalo M."/>
            <person name="Sterndorff E.B."/>
            <person name="Faurdal D."/>
            <person name="Vuksanovic O."/>
            <person name="Mourched A.-S."/>
            <person name="Charusanti P."/>
            <person name="Shaw S."/>
            <person name="Blin K."/>
            <person name="Weber T."/>
        </authorList>
    </citation>
    <scope>NUCLEOTIDE SEQUENCE</scope>
    <source>
        <strain evidence="1">NBC_00302</strain>
    </source>
</reference>